<keyword evidence="1" id="KW-0732">Signal</keyword>
<accession>A0A564YMS1</accession>
<feature type="chain" id="PRO_5021755212" evidence="1">
    <location>
        <begin position="21"/>
        <end position="129"/>
    </location>
</feature>
<dbReference type="Proteomes" id="UP000321570">
    <property type="component" value="Unassembled WGS sequence"/>
</dbReference>
<keyword evidence="3" id="KW-1185">Reference proteome</keyword>
<organism evidence="2 3">
    <name type="scientific">Hymenolepis diminuta</name>
    <name type="common">Rat tapeworm</name>
    <dbReference type="NCBI Taxonomy" id="6216"/>
    <lineage>
        <taxon>Eukaryota</taxon>
        <taxon>Metazoa</taxon>
        <taxon>Spiralia</taxon>
        <taxon>Lophotrochozoa</taxon>
        <taxon>Platyhelminthes</taxon>
        <taxon>Cestoda</taxon>
        <taxon>Eucestoda</taxon>
        <taxon>Cyclophyllidea</taxon>
        <taxon>Hymenolepididae</taxon>
        <taxon>Hymenolepis</taxon>
    </lineage>
</organism>
<evidence type="ECO:0000313" key="3">
    <source>
        <dbReference type="Proteomes" id="UP000321570"/>
    </source>
</evidence>
<feature type="signal peptide" evidence="1">
    <location>
        <begin position="1"/>
        <end position="20"/>
    </location>
</feature>
<dbReference type="AlphaFoldDB" id="A0A564YMS1"/>
<proteinExistence type="predicted"/>
<name>A0A564YMS1_HYMDI</name>
<dbReference type="EMBL" id="CABIJS010000256">
    <property type="protein sequence ID" value="VUZ47834.1"/>
    <property type="molecule type" value="Genomic_DNA"/>
</dbReference>
<protein>
    <submittedName>
        <fullName evidence="2">Uncharacterized protein</fullName>
    </submittedName>
</protein>
<sequence length="129" mass="14948">MASQAPLVLLLLNLIFFSSAGVIESDRFEACLVICSQRYRDCLQKANGLWRDFYNNMDIIRKIANKCCLFRATSQRAAETDSFSACARIRCKASLWGCEIRKKHWGEISDSERRHLEEEMLYGNYTIPR</sequence>
<evidence type="ECO:0000313" key="2">
    <source>
        <dbReference type="EMBL" id="VUZ47834.1"/>
    </source>
</evidence>
<reference evidence="2 3" key="1">
    <citation type="submission" date="2019-07" db="EMBL/GenBank/DDBJ databases">
        <authorList>
            <person name="Jastrzebski P J."/>
            <person name="Paukszto L."/>
            <person name="Jastrzebski P J."/>
        </authorList>
    </citation>
    <scope>NUCLEOTIDE SEQUENCE [LARGE SCALE GENOMIC DNA]</scope>
    <source>
        <strain evidence="2 3">WMS-il1</strain>
    </source>
</reference>
<evidence type="ECO:0000256" key="1">
    <source>
        <dbReference type="SAM" id="SignalP"/>
    </source>
</evidence>
<gene>
    <name evidence="2" type="ORF">WMSIL1_LOCUS7384</name>
</gene>